<dbReference type="OrthoDB" id="9802365at2"/>
<proteinExistence type="inferred from homology"/>
<keyword evidence="6" id="KW-0004">4Fe-4S</keyword>
<dbReference type="InterPro" id="IPR004035">
    <property type="entry name" value="Endouclease-III_FeS-bd_BS"/>
</dbReference>
<evidence type="ECO:0000256" key="14">
    <source>
        <dbReference type="RuleBase" id="RU365096"/>
    </source>
</evidence>
<dbReference type="GO" id="GO:0032357">
    <property type="term" value="F:oxidized purine DNA binding"/>
    <property type="evidence" value="ECO:0007669"/>
    <property type="project" value="TreeGrafter"/>
</dbReference>
<evidence type="ECO:0000259" key="15">
    <source>
        <dbReference type="SMART" id="SM00478"/>
    </source>
</evidence>
<evidence type="ECO:0000256" key="2">
    <source>
        <dbReference type="ARBA" id="ARBA00002933"/>
    </source>
</evidence>
<dbReference type="SMART" id="SM00525">
    <property type="entry name" value="FES"/>
    <property type="match status" value="1"/>
</dbReference>
<keyword evidence="11" id="KW-0411">Iron-sulfur</keyword>
<keyword evidence="13 14" id="KW-0326">Glycosidase</keyword>
<dbReference type="EC" id="3.2.2.31" evidence="4 14"/>
<dbReference type="InterPro" id="IPR015797">
    <property type="entry name" value="NUDIX_hydrolase-like_dom_sf"/>
</dbReference>
<evidence type="ECO:0000256" key="12">
    <source>
        <dbReference type="ARBA" id="ARBA00023204"/>
    </source>
</evidence>
<dbReference type="AlphaFoldDB" id="A0A261UM19"/>
<dbReference type="PROSITE" id="PS01155">
    <property type="entry name" value="ENDONUCLEASE_III_2"/>
    <property type="match status" value="1"/>
</dbReference>
<dbReference type="InterPro" id="IPR004036">
    <property type="entry name" value="Endonuclease-III-like_CS2"/>
</dbReference>
<organism evidence="16 17">
    <name type="scientific">Bordetella genomosp. 11</name>
    <dbReference type="NCBI Taxonomy" id="1416808"/>
    <lineage>
        <taxon>Bacteria</taxon>
        <taxon>Pseudomonadati</taxon>
        <taxon>Pseudomonadota</taxon>
        <taxon>Betaproteobacteria</taxon>
        <taxon>Burkholderiales</taxon>
        <taxon>Alcaligenaceae</taxon>
        <taxon>Bordetella</taxon>
    </lineage>
</organism>
<dbReference type="GO" id="GO:0046872">
    <property type="term" value="F:metal ion binding"/>
    <property type="evidence" value="ECO:0007669"/>
    <property type="project" value="UniProtKB-UniRule"/>
</dbReference>
<dbReference type="RefSeq" id="WP_094843950.1">
    <property type="nucleotide sequence ID" value="NZ_NEVS01000004.1"/>
</dbReference>
<dbReference type="PROSITE" id="PS00764">
    <property type="entry name" value="ENDONUCLEASE_III_1"/>
    <property type="match status" value="1"/>
</dbReference>
<dbReference type="InterPro" id="IPR003651">
    <property type="entry name" value="Endonuclease3_FeS-loop_motif"/>
</dbReference>
<dbReference type="GO" id="GO:0034039">
    <property type="term" value="F:8-oxo-7,8-dihydroguanine DNA N-glycosylase activity"/>
    <property type="evidence" value="ECO:0007669"/>
    <property type="project" value="TreeGrafter"/>
</dbReference>
<comment type="catalytic activity">
    <reaction evidence="1 14">
        <text>Hydrolyzes free adenine bases from 7,8-dihydro-8-oxoguanine:adenine mismatched double-stranded DNA, leaving an apurinic site.</text>
        <dbReference type="EC" id="3.2.2.31"/>
    </reaction>
</comment>
<dbReference type="SUPFAM" id="SSF48150">
    <property type="entry name" value="DNA-glycosylase"/>
    <property type="match status" value="1"/>
</dbReference>
<feature type="domain" description="HhH-GPD" evidence="15">
    <location>
        <begin position="36"/>
        <end position="192"/>
    </location>
</feature>
<evidence type="ECO:0000256" key="4">
    <source>
        <dbReference type="ARBA" id="ARBA00012045"/>
    </source>
</evidence>
<dbReference type="GO" id="GO:0006284">
    <property type="term" value="P:base-excision repair"/>
    <property type="evidence" value="ECO:0007669"/>
    <property type="project" value="UniProtKB-UniRule"/>
</dbReference>
<evidence type="ECO:0000256" key="10">
    <source>
        <dbReference type="ARBA" id="ARBA00023004"/>
    </source>
</evidence>
<dbReference type="Gene3D" id="1.10.1670.10">
    <property type="entry name" value="Helix-hairpin-Helix base-excision DNA repair enzymes (C-terminal)"/>
    <property type="match status" value="1"/>
</dbReference>
<dbReference type="Pfam" id="PF14815">
    <property type="entry name" value="NUDIX_4"/>
    <property type="match status" value="1"/>
</dbReference>
<evidence type="ECO:0000256" key="9">
    <source>
        <dbReference type="ARBA" id="ARBA00022801"/>
    </source>
</evidence>
<name>A0A261UM19_9BORD</name>
<dbReference type="GO" id="GO:0006298">
    <property type="term" value="P:mismatch repair"/>
    <property type="evidence" value="ECO:0007669"/>
    <property type="project" value="TreeGrafter"/>
</dbReference>
<dbReference type="CDD" id="cd00056">
    <property type="entry name" value="ENDO3c"/>
    <property type="match status" value="1"/>
</dbReference>
<evidence type="ECO:0000313" key="17">
    <source>
        <dbReference type="Proteomes" id="UP000215767"/>
    </source>
</evidence>
<evidence type="ECO:0000256" key="7">
    <source>
        <dbReference type="ARBA" id="ARBA00022723"/>
    </source>
</evidence>
<dbReference type="PANTHER" id="PTHR42944:SF1">
    <property type="entry name" value="ADENINE DNA GLYCOSYLASE"/>
    <property type="match status" value="1"/>
</dbReference>
<comment type="cofactor">
    <cofactor evidence="14">
        <name>[4Fe-4S] cluster</name>
        <dbReference type="ChEBI" id="CHEBI:49883"/>
    </cofactor>
    <text evidence="14">Binds 1 [4Fe-4S] cluster.</text>
</comment>
<dbReference type="FunFam" id="1.10.340.30:FF:000002">
    <property type="entry name" value="Adenine DNA glycosylase"/>
    <property type="match status" value="1"/>
</dbReference>
<reference evidence="17" key="1">
    <citation type="submission" date="2017-05" db="EMBL/GenBank/DDBJ databases">
        <title>Complete and WGS of Bordetella genogroups.</title>
        <authorList>
            <person name="Spilker T."/>
            <person name="Lipuma J."/>
        </authorList>
    </citation>
    <scope>NUCLEOTIDE SEQUENCE [LARGE SCALE GENOMIC DNA]</scope>
    <source>
        <strain evidence="17">AU8856</strain>
    </source>
</reference>
<dbReference type="PANTHER" id="PTHR42944">
    <property type="entry name" value="ADENINE DNA GLYCOSYLASE"/>
    <property type="match status" value="1"/>
</dbReference>
<dbReference type="SUPFAM" id="SSF55811">
    <property type="entry name" value="Nudix"/>
    <property type="match status" value="1"/>
</dbReference>
<dbReference type="InterPro" id="IPR044298">
    <property type="entry name" value="MIG/MutY"/>
</dbReference>
<dbReference type="CDD" id="cd03431">
    <property type="entry name" value="NUDIX_DNA_Glycosylase_C-MutY"/>
    <property type="match status" value="1"/>
</dbReference>
<sequence>MDFATRIATWQQRHGRHDLPWQNTRDPYRIWLSEIMLQQTQVSTVIPYYERFLERFPDLAALAAADQEAVMPYWAGLGYYARARNLHRCAQDIVQHWGGSFPPDASSIATLPGIGRSTAAAIAAFAYGERSPIMDGNVKRVFARHFGVAGDPARRETEIRLWALADAQLADGAGHGIDMAAYTQGLMDLGATICTRGKPLCDRCPVRETCVARRDGRQAELPTPKARKVAPERRTGMLVLGHEGRILLEQRPSPGIWGGLWSLPEFDAGLDAAAACAALGASPGTVFELAAFSHTFTHFRLHVRPWYVAVAQARIEQERPWQWVDAEACARIALPAPVRKLVDGLFAAGLPEALMAPAAATGP</sequence>
<dbReference type="Pfam" id="PF00730">
    <property type="entry name" value="HhH-GPD"/>
    <property type="match status" value="1"/>
</dbReference>
<dbReference type="InterPro" id="IPR029119">
    <property type="entry name" value="MutY_C"/>
</dbReference>
<evidence type="ECO:0000313" key="16">
    <source>
        <dbReference type="EMBL" id="OZI62577.1"/>
    </source>
</evidence>
<keyword evidence="17" id="KW-1185">Reference proteome</keyword>
<comment type="caution">
    <text evidence="16">The sequence shown here is derived from an EMBL/GenBank/DDBJ whole genome shotgun (WGS) entry which is preliminary data.</text>
</comment>
<dbReference type="GO" id="GO:0035485">
    <property type="term" value="F:adenine/guanine mispair binding"/>
    <property type="evidence" value="ECO:0007669"/>
    <property type="project" value="TreeGrafter"/>
</dbReference>
<dbReference type="Gene3D" id="3.90.79.10">
    <property type="entry name" value="Nucleoside Triphosphate Pyrophosphohydrolase"/>
    <property type="match status" value="1"/>
</dbReference>
<dbReference type="InterPro" id="IPR011257">
    <property type="entry name" value="DNA_glycosylase"/>
</dbReference>
<dbReference type="Gene3D" id="1.10.340.30">
    <property type="entry name" value="Hypothetical protein, domain 2"/>
    <property type="match status" value="1"/>
</dbReference>
<keyword evidence="10 14" id="KW-0408">Iron</keyword>
<gene>
    <name evidence="16" type="ORF">CAL28_25840</name>
</gene>
<dbReference type="GO" id="GO:0000701">
    <property type="term" value="F:purine-specific mismatch base pair DNA N-glycosylase activity"/>
    <property type="evidence" value="ECO:0007669"/>
    <property type="project" value="UniProtKB-EC"/>
</dbReference>
<evidence type="ECO:0000256" key="6">
    <source>
        <dbReference type="ARBA" id="ARBA00022485"/>
    </source>
</evidence>
<keyword evidence="9" id="KW-0378">Hydrolase</keyword>
<accession>A0A261UM19</accession>
<dbReference type="SMART" id="SM00478">
    <property type="entry name" value="ENDO3c"/>
    <property type="match status" value="1"/>
</dbReference>
<protein>
    <recommendedName>
        <fullName evidence="5 14">Adenine DNA glycosylase</fullName>
        <ecNumber evidence="4 14">3.2.2.31</ecNumber>
    </recommendedName>
</protein>
<keyword evidence="12" id="KW-0234">DNA repair</keyword>
<dbReference type="InterPro" id="IPR023170">
    <property type="entry name" value="HhH_base_excis_C"/>
</dbReference>
<keyword evidence="8 14" id="KW-0227">DNA damage</keyword>
<dbReference type="GO" id="GO:0051539">
    <property type="term" value="F:4 iron, 4 sulfur cluster binding"/>
    <property type="evidence" value="ECO:0007669"/>
    <property type="project" value="UniProtKB-UniRule"/>
</dbReference>
<evidence type="ECO:0000256" key="1">
    <source>
        <dbReference type="ARBA" id="ARBA00000843"/>
    </source>
</evidence>
<dbReference type="EMBL" id="NEVS01000004">
    <property type="protein sequence ID" value="OZI62577.1"/>
    <property type="molecule type" value="Genomic_DNA"/>
</dbReference>
<dbReference type="NCBIfam" id="TIGR01084">
    <property type="entry name" value="mutY"/>
    <property type="match status" value="1"/>
</dbReference>
<evidence type="ECO:0000256" key="3">
    <source>
        <dbReference type="ARBA" id="ARBA00008343"/>
    </source>
</evidence>
<evidence type="ECO:0000256" key="5">
    <source>
        <dbReference type="ARBA" id="ARBA00022023"/>
    </source>
</evidence>
<evidence type="ECO:0000256" key="13">
    <source>
        <dbReference type="ARBA" id="ARBA00023295"/>
    </source>
</evidence>
<dbReference type="InterPro" id="IPR003265">
    <property type="entry name" value="HhH-GPD_domain"/>
</dbReference>
<keyword evidence="7" id="KW-0479">Metal-binding</keyword>
<dbReference type="InterPro" id="IPR005760">
    <property type="entry name" value="A/G_AdeGlyc_MutY"/>
</dbReference>
<comment type="similarity">
    <text evidence="3 14">Belongs to the Nth/MutY family.</text>
</comment>
<comment type="function">
    <text evidence="2">Adenine glycosylase active on G-A mispairs. MutY also corrects error-prone DNA synthesis past GO lesions which are due to the oxidatively damaged form of guanine: 7,8-dihydro-8-oxoguanine (8-oxo-dGTP).</text>
</comment>
<dbReference type="Proteomes" id="UP000215767">
    <property type="component" value="Unassembled WGS sequence"/>
</dbReference>
<evidence type="ECO:0000256" key="8">
    <source>
        <dbReference type="ARBA" id="ARBA00022763"/>
    </source>
</evidence>
<evidence type="ECO:0000256" key="11">
    <source>
        <dbReference type="ARBA" id="ARBA00023014"/>
    </source>
</evidence>